<organism evidence="1 2">
    <name type="scientific">Pseudomonas chlororaphis</name>
    <dbReference type="NCBI Taxonomy" id="587753"/>
    <lineage>
        <taxon>Bacteria</taxon>
        <taxon>Pseudomonadati</taxon>
        <taxon>Pseudomonadota</taxon>
        <taxon>Gammaproteobacteria</taxon>
        <taxon>Pseudomonadales</taxon>
        <taxon>Pseudomonadaceae</taxon>
        <taxon>Pseudomonas</taxon>
    </lineage>
</organism>
<dbReference type="Proteomes" id="UP000268048">
    <property type="component" value="Chromosome"/>
</dbReference>
<sequence length="41" mass="4744">MGLTFFFDRYQVMITGREYRSAKEAGVSNDKPGQVIHFSIF</sequence>
<dbReference type="AlphaFoldDB" id="A0A3G7TRF5"/>
<dbReference type="EMBL" id="CP027753">
    <property type="protein sequence ID" value="AZE49695.1"/>
    <property type="molecule type" value="Genomic_DNA"/>
</dbReference>
<proteinExistence type="predicted"/>
<evidence type="ECO:0000313" key="1">
    <source>
        <dbReference type="EMBL" id="AZE49695.1"/>
    </source>
</evidence>
<name>A0A3G7TRF5_9PSED</name>
<gene>
    <name evidence="1" type="ORF">C4K04_4026</name>
</gene>
<evidence type="ECO:0000313" key="2">
    <source>
        <dbReference type="Proteomes" id="UP000268048"/>
    </source>
</evidence>
<protein>
    <submittedName>
        <fullName evidence="1">Uncharacterized protein</fullName>
    </submittedName>
</protein>
<reference evidence="1 2" key="1">
    <citation type="submission" date="2018-03" db="EMBL/GenBank/DDBJ databases">
        <title>Diversity of phytobeneficial traits revealed by whole-genome analysis of worldwide-isolated phenazine-producing Pseudomonas spp.</title>
        <authorList>
            <person name="Biessy A."/>
            <person name="Novinscak A."/>
            <person name="Blom J."/>
            <person name="Leger G."/>
            <person name="Thomashow L.S."/>
            <person name="Cazorla F.M."/>
            <person name="Josic D."/>
            <person name="Filion M."/>
        </authorList>
    </citation>
    <scope>NUCLEOTIDE SEQUENCE [LARGE SCALE GENOMIC DNA]</scope>
    <source>
        <strain evidence="1 2">B25</strain>
    </source>
</reference>
<accession>A0A3G7TRF5</accession>